<reference evidence="2 3" key="1">
    <citation type="journal article" date="2016" name="Genome Biol. Evol.">
        <title>Gene Family Evolution Reflects Adaptation to Soil Environmental Stressors in the Genome of the Collembolan Orchesella cincta.</title>
        <authorList>
            <person name="Faddeeva-Vakhrusheva A."/>
            <person name="Derks M.F."/>
            <person name="Anvar S.Y."/>
            <person name="Agamennone V."/>
            <person name="Suring W."/>
            <person name="Smit S."/>
            <person name="van Straalen N.M."/>
            <person name="Roelofs D."/>
        </authorList>
    </citation>
    <scope>NUCLEOTIDE SEQUENCE [LARGE SCALE GENOMIC DNA]</scope>
    <source>
        <tissue evidence="2">Mixed pool</tissue>
    </source>
</reference>
<proteinExistence type="predicted"/>
<dbReference type="GO" id="GO:1902936">
    <property type="term" value="F:phosphatidylinositol bisphosphate binding"/>
    <property type="evidence" value="ECO:0007669"/>
    <property type="project" value="TreeGrafter"/>
</dbReference>
<gene>
    <name evidence="2" type="ORF">Ocin01_17460</name>
</gene>
<dbReference type="InterPro" id="IPR001251">
    <property type="entry name" value="CRAL-TRIO_dom"/>
</dbReference>
<dbReference type="AlphaFoldDB" id="A0A1D2M8G4"/>
<dbReference type="SUPFAM" id="SSF46938">
    <property type="entry name" value="CRAL/TRIO N-terminal domain"/>
    <property type="match status" value="1"/>
</dbReference>
<dbReference type="InterPro" id="IPR036865">
    <property type="entry name" value="CRAL-TRIO_dom_sf"/>
</dbReference>
<dbReference type="Pfam" id="PF00650">
    <property type="entry name" value="CRAL_TRIO"/>
    <property type="match status" value="1"/>
</dbReference>
<evidence type="ECO:0000313" key="2">
    <source>
        <dbReference type="EMBL" id="ODM89222.1"/>
    </source>
</evidence>
<dbReference type="InterPro" id="IPR036273">
    <property type="entry name" value="CRAL/TRIO_N_dom_sf"/>
</dbReference>
<keyword evidence="3" id="KW-1185">Reference proteome</keyword>
<accession>A0A1D2M8G4</accession>
<comment type="caution">
    <text evidence="2">The sequence shown here is derived from an EMBL/GenBank/DDBJ whole genome shotgun (WGS) entry which is preliminary data.</text>
</comment>
<evidence type="ECO:0000313" key="3">
    <source>
        <dbReference type="Proteomes" id="UP000094527"/>
    </source>
</evidence>
<organism evidence="2 3">
    <name type="scientific">Orchesella cincta</name>
    <name type="common">Springtail</name>
    <name type="synonym">Podura cincta</name>
    <dbReference type="NCBI Taxonomy" id="48709"/>
    <lineage>
        <taxon>Eukaryota</taxon>
        <taxon>Metazoa</taxon>
        <taxon>Ecdysozoa</taxon>
        <taxon>Arthropoda</taxon>
        <taxon>Hexapoda</taxon>
        <taxon>Collembola</taxon>
        <taxon>Entomobryomorpha</taxon>
        <taxon>Entomobryoidea</taxon>
        <taxon>Orchesellidae</taxon>
        <taxon>Orchesellinae</taxon>
        <taxon>Orchesella</taxon>
    </lineage>
</organism>
<dbReference type="PROSITE" id="PS50191">
    <property type="entry name" value="CRAL_TRIO"/>
    <property type="match status" value="1"/>
</dbReference>
<dbReference type="GO" id="GO:0016020">
    <property type="term" value="C:membrane"/>
    <property type="evidence" value="ECO:0007669"/>
    <property type="project" value="TreeGrafter"/>
</dbReference>
<dbReference type="PRINTS" id="PR00180">
    <property type="entry name" value="CRETINALDHBP"/>
</dbReference>
<name>A0A1D2M8G4_ORCCI</name>
<dbReference type="SMART" id="SM00516">
    <property type="entry name" value="SEC14"/>
    <property type="match status" value="1"/>
</dbReference>
<protein>
    <submittedName>
        <fullName evidence="2">Retinaldehyde-binding protein 1</fullName>
    </submittedName>
</protein>
<sequence length="264" mass="30985">METTTNIMKEHHGLEEFKYLVEEFLKSEDGHPKVREYLSSVIEDDSVLLVYLQGRKYSVDHAWRTLKRQAEVRFIEYPEVFQDSAPDFMLPLIRNGIFGLLKAEDQKGRRIICYNGGKWNPDEISLQQITTAWTYFLDLALRDKYSMINNGLIFIQNNSGLGMKHVKVHTLPAMLRLWNIFYRAYPLKVKEVYYVNVPYFCQFLFKIIQPFISKKFKERLIMSTTDKGFQVLHQNISPTILPKFLGGVLENEEAFDQELLGLIK</sequence>
<dbReference type="PANTHER" id="PTHR10174:SF208">
    <property type="entry name" value="CRAL-TRIO DOMAIN-CONTAINING PROTEIN DDB_G0278031"/>
    <property type="match status" value="1"/>
</dbReference>
<dbReference type="CDD" id="cd00170">
    <property type="entry name" value="SEC14"/>
    <property type="match status" value="1"/>
</dbReference>
<dbReference type="OrthoDB" id="75724at2759"/>
<dbReference type="STRING" id="48709.A0A1D2M8G4"/>
<dbReference type="SUPFAM" id="SSF52087">
    <property type="entry name" value="CRAL/TRIO domain"/>
    <property type="match status" value="1"/>
</dbReference>
<dbReference type="Gene3D" id="1.20.5.1200">
    <property type="entry name" value="Alpha-tocopherol transfer"/>
    <property type="match status" value="1"/>
</dbReference>
<dbReference type="PANTHER" id="PTHR10174">
    <property type="entry name" value="ALPHA-TOCOPHEROL TRANSFER PROTEIN-RELATED"/>
    <property type="match status" value="1"/>
</dbReference>
<feature type="domain" description="CRAL-TRIO" evidence="1">
    <location>
        <begin position="85"/>
        <end position="253"/>
    </location>
</feature>
<dbReference type="Gene3D" id="3.40.525.10">
    <property type="entry name" value="CRAL-TRIO lipid binding domain"/>
    <property type="match status" value="1"/>
</dbReference>
<dbReference type="EMBL" id="LJIJ01002800">
    <property type="protein sequence ID" value="ODM89222.1"/>
    <property type="molecule type" value="Genomic_DNA"/>
</dbReference>
<evidence type="ECO:0000259" key="1">
    <source>
        <dbReference type="PROSITE" id="PS50191"/>
    </source>
</evidence>
<dbReference type="Proteomes" id="UP000094527">
    <property type="component" value="Unassembled WGS sequence"/>
</dbReference>
<dbReference type="OMA" id="DHAWRTL"/>